<keyword evidence="3" id="KW-0804">Transcription</keyword>
<organism evidence="5">
    <name type="scientific">Clostridium botulinum (strain Eklund 17B / Type B)</name>
    <dbReference type="NCBI Taxonomy" id="935198"/>
    <lineage>
        <taxon>Bacteria</taxon>
        <taxon>Bacillati</taxon>
        <taxon>Bacillota</taxon>
        <taxon>Clostridia</taxon>
        <taxon>Eubacteriales</taxon>
        <taxon>Clostridiaceae</taxon>
        <taxon>Clostridium</taxon>
    </lineage>
</organism>
<evidence type="ECO:0000256" key="3">
    <source>
        <dbReference type="ARBA" id="ARBA00023163"/>
    </source>
</evidence>
<dbReference type="InterPro" id="IPR028082">
    <property type="entry name" value="Peripla_BP_I"/>
</dbReference>
<dbReference type="KEGG" id="cbk:CLL_A2957"/>
<dbReference type="SUPFAM" id="SSF53822">
    <property type="entry name" value="Periplasmic binding protein-like I"/>
    <property type="match status" value="1"/>
</dbReference>
<dbReference type="AlphaFoldDB" id="B2TPI6"/>
<dbReference type="InterPro" id="IPR046335">
    <property type="entry name" value="LacI/GalR-like_sensor"/>
</dbReference>
<keyword evidence="2" id="KW-0238">DNA-binding</keyword>
<dbReference type="SUPFAM" id="SSF47413">
    <property type="entry name" value="lambda repressor-like DNA-binding domains"/>
    <property type="match status" value="1"/>
</dbReference>
<name>B2TPI6_CLOBB</name>
<dbReference type="PANTHER" id="PTHR30146">
    <property type="entry name" value="LACI-RELATED TRANSCRIPTIONAL REPRESSOR"/>
    <property type="match status" value="1"/>
</dbReference>
<dbReference type="Gene3D" id="1.10.260.40">
    <property type="entry name" value="lambda repressor-like DNA-binding domains"/>
    <property type="match status" value="1"/>
</dbReference>
<dbReference type="InterPro" id="IPR010982">
    <property type="entry name" value="Lambda_DNA-bd_dom_sf"/>
</dbReference>
<dbReference type="CDD" id="cd01392">
    <property type="entry name" value="HTH_LacI"/>
    <property type="match status" value="1"/>
</dbReference>
<dbReference type="Pfam" id="PF13377">
    <property type="entry name" value="Peripla_BP_3"/>
    <property type="match status" value="1"/>
</dbReference>
<dbReference type="GO" id="GO:0003700">
    <property type="term" value="F:DNA-binding transcription factor activity"/>
    <property type="evidence" value="ECO:0007669"/>
    <property type="project" value="TreeGrafter"/>
</dbReference>
<dbReference type="GO" id="GO:0000976">
    <property type="term" value="F:transcription cis-regulatory region binding"/>
    <property type="evidence" value="ECO:0007669"/>
    <property type="project" value="TreeGrafter"/>
</dbReference>
<reference evidence="5" key="2">
    <citation type="submission" date="2009-08" db="EMBL/GenBank/DDBJ databases">
        <authorList>
            <person name="Shrivastava S."/>
            <person name="Brinkac L.M."/>
            <person name="Dodson R.J."/>
            <person name="Harkins D.M."/>
            <person name="Durkin A.S."/>
            <person name="Sutton G."/>
        </authorList>
    </citation>
    <scope>NUCLEOTIDE SEQUENCE</scope>
    <source>
        <strain evidence="5">Eklund 17B</strain>
    </source>
</reference>
<dbReference type="EMBL" id="CP001056">
    <property type="protein sequence ID" value="ACD23112.1"/>
    <property type="molecule type" value="Genomic_DNA"/>
</dbReference>
<reference evidence="5" key="1">
    <citation type="submission" date="2009-06" db="EMBL/GenBank/DDBJ databases">
        <authorList>
            <consortium name="US DOE Joint Genome Institute (JGI-PGF)"/>
            <person name="Lucas S."/>
            <person name="Copeland A."/>
            <person name="Lapidus A."/>
            <person name="Glavina del Rio T."/>
            <person name="Dalin E."/>
            <person name="Tice H."/>
            <person name="Bruce D."/>
            <person name="Goodwin L."/>
            <person name="Pitluck S."/>
            <person name="Kyrpides N."/>
            <person name="Mavromatis K."/>
            <person name="Ivanova N."/>
            <person name="Saunders E."/>
            <person name="Brettin T."/>
            <person name="Detter J.C."/>
            <person name="Han C."/>
            <person name="Larimer F."/>
            <person name="Land M."/>
            <person name="Hauser L."/>
            <person name="Markowitz V."/>
            <person name="Cheng J.-F."/>
            <person name="Hugenholtz P."/>
            <person name="Woyke T."/>
            <person name="Wu D."/>
            <person name="Gronow S."/>
            <person name="Klenk H.-P."/>
            <person name="Eisen J.A."/>
        </authorList>
    </citation>
    <scope>NUCLEOTIDE SEQUENCE</scope>
    <source>
        <strain evidence="5">Eklund 17B</strain>
    </source>
</reference>
<sequence>MTSYRKITTKDIANYAGVSQSTVSMVLNNRPDVSFSYETKEKVLNAAKVLGYEKNKNNKTCNDTALSKLIIIMCPSLSNLYYTMLIHSITEQANKHGYSIFIAPTLRNPKLEKHYLNMYSNLKVAGIIYLYQSTLISQIKDLVSSTPVVLISDKNEDLDLDSVELNSHKTGYIVGEHLLSLGHKKVAYISTPLLAHEIPRIQRLNGLKKSFFNNNIDIDNIIIKNEDIKNTNQYPLDKTEYLTGYNLTKKLLTERTDITAIIGTNDMVAIGIMDALTEMNYKIPNDFSVCGFDNTLLSSLQKISLTTVDHAIEDKGTEGVNIILKKINSKSSTSKLQNRPCIMRLEYEPFLVKRGSTGIARTTESYKKTF</sequence>
<protein>
    <submittedName>
        <fullName evidence="5">Transcriptional regulator</fullName>
    </submittedName>
</protein>
<dbReference type="Gene3D" id="3.40.50.2300">
    <property type="match status" value="2"/>
</dbReference>
<dbReference type="CDD" id="cd06267">
    <property type="entry name" value="PBP1_LacI_sugar_binding-like"/>
    <property type="match status" value="1"/>
</dbReference>
<dbReference type="SMART" id="SM00354">
    <property type="entry name" value="HTH_LACI"/>
    <property type="match status" value="1"/>
</dbReference>
<evidence type="ECO:0000259" key="4">
    <source>
        <dbReference type="PROSITE" id="PS50932"/>
    </source>
</evidence>
<dbReference type="PROSITE" id="PS50932">
    <property type="entry name" value="HTH_LACI_2"/>
    <property type="match status" value="1"/>
</dbReference>
<dbReference type="Pfam" id="PF00356">
    <property type="entry name" value="LacI"/>
    <property type="match status" value="1"/>
</dbReference>
<dbReference type="HOGENOM" id="CLU_037628_6_1_9"/>
<feature type="domain" description="HTH lacI-type" evidence="4">
    <location>
        <begin position="7"/>
        <end position="60"/>
    </location>
</feature>
<dbReference type="InterPro" id="IPR000843">
    <property type="entry name" value="HTH_LacI"/>
</dbReference>
<keyword evidence="1" id="KW-0805">Transcription regulation</keyword>
<evidence type="ECO:0000256" key="1">
    <source>
        <dbReference type="ARBA" id="ARBA00023015"/>
    </source>
</evidence>
<evidence type="ECO:0000256" key="2">
    <source>
        <dbReference type="ARBA" id="ARBA00023125"/>
    </source>
</evidence>
<evidence type="ECO:0000313" key="5">
    <source>
        <dbReference type="EMBL" id="ACD23112.1"/>
    </source>
</evidence>
<proteinExistence type="predicted"/>
<gene>
    <name evidence="5" type="ordered locus">CLL_A2957</name>
</gene>
<dbReference type="PANTHER" id="PTHR30146:SF109">
    <property type="entry name" value="HTH-TYPE TRANSCRIPTIONAL REGULATOR GALS"/>
    <property type="match status" value="1"/>
</dbReference>
<accession>B2TPI6</accession>